<dbReference type="PANTHER" id="PTHR33164:SF89">
    <property type="entry name" value="MARR FAMILY REGULATORY PROTEIN"/>
    <property type="match status" value="1"/>
</dbReference>
<dbReference type="PROSITE" id="PS50995">
    <property type="entry name" value="HTH_MARR_2"/>
    <property type="match status" value="1"/>
</dbReference>
<comment type="caution">
    <text evidence="5">The sequence shown here is derived from an EMBL/GenBank/DDBJ whole genome shotgun (WGS) entry which is preliminary data.</text>
</comment>
<gene>
    <name evidence="5" type="ORF">GCM10011363_27240</name>
</gene>
<keyword evidence="3" id="KW-0804">Transcription</keyword>
<evidence type="ECO:0000256" key="2">
    <source>
        <dbReference type="ARBA" id="ARBA00023125"/>
    </source>
</evidence>
<dbReference type="Pfam" id="PF12802">
    <property type="entry name" value="MarR_2"/>
    <property type="match status" value="1"/>
</dbReference>
<dbReference type="RefSeq" id="WP_188482613.1">
    <property type="nucleotide sequence ID" value="NZ_BMFC01000007.1"/>
</dbReference>
<dbReference type="SMART" id="SM00347">
    <property type="entry name" value="HTH_MARR"/>
    <property type="match status" value="1"/>
</dbReference>
<dbReference type="InterPro" id="IPR036390">
    <property type="entry name" value="WH_DNA-bd_sf"/>
</dbReference>
<evidence type="ECO:0000313" key="6">
    <source>
        <dbReference type="Proteomes" id="UP000645462"/>
    </source>
</evidence>
<accession>A0ABQ1KVZ0</accession>
<name>A0ABQ1KVZ0_9RHOB</name>
<keyword evidence="6" id="KW-1185">Reference proteome</keyword>
<reference evidence="6" key="1">
    <citation type="journal article" date="2019" name="Int. J. Syst. Evol. Microbiol.">
        <title>The Global Catalogue of Microorganisms (GCM) 10K type strain sequencing project: providing services to taxonomists for standard genome sequencing and annotation.</title>
        <authorList>
            <consortium name="The Broad Institute Genomics Platform"/>
            <consortium name="The Broad Institute Genome Sequencing Center for Infectious Disease"/>
            <person name="Wu L."/>
            <person name="Ma J."/>
        </authorList>
    </citation>
    <scope>NUCLEOTIDE SEQUENCE [LARGE SCALE GENOMIC DNA]</scope>
    <source>
        <strain evidence="6">CGMCC 1.12478</strain>
    </source>
</reference>
<protein>
    <submittedName>
        <fullName evidence="5">Transcriptional regulator</fullName>
    </submittedName>
</protein>
<dbReference type="PANTHER" id="PTHR33164">
    <property type="entry name" value="TRANSCRIPTIONAL REGULATOR, MARR FAMILY"/>
    <property type="match status" value="1"/>
</dbReference>
<evidence type="ECO:0000313" key="5">
    <source>
        <dbReference type="EMBL" id="GGC09172.1"/>
    </source>
</evidence>
<dbReference type="InterPro" id="IPR000835">
    <property type="entry name" value="HTH_MarR-typ"/>
</dbReference>
<dbReference type="InterPro" id="IPR036388">
    <property type="entry name" value="WH-like_DNA-bd_sf"/>
</dbReference>
<dbReference type="Proteomes" id="UP000645462">
    <property type="component" value="Unassembled WGS sequence"/>
</dbReference>
<dbReference type="Gene3D" id="1.10.10.10">
    <property type="entry name" value="Winged helix-like DNA-binding domain superfamily/Winged helix DNA-binding domain"/>
    <property type="match status" value="1"/>
</dbReference>
<proteinExistence type="predicted"/>
<dbReference type="SUPFAM" id="SSF46785">
    <property type="entry name" value="Winged helix' DNA-binding domain"/>
    <property type="match status" value="1"/>
</dbReference>
<evidence type="ECO:0000256" key="3">
    <source>
        <dbReference type="ARBA" id="ARBA00023163"/>
    </source>
</evidence>
<keyword evidence="2" id="KW-0238">DNA-binding</keyword>
<keyword evidence="1" id="KW-0805">Transcription regulation</keyword>
<dbReference type="InterPro" id="IPR023187">
    <property type="entry name" value="Tscrpt_reg_MarR-type_CS"/>
</dbReference>
<dbReference type="PROSITE" id="PS01117">
    <property type="entry name" value="HTH_MARR_1"/>
    <property type="match status" value="1"/>
</dbReference>
<dbReference type="EMBL" id="BMFC01000007">
    <property type="protein sequence ID" value="GGC09172.1"/>
    <property type="molecule type" value="Genomic_DNA"/>
</dbReference>
<feature type="domain" description="HTH marR-type" evidence="4">
    <location>
        <begin position="8"/>
        <end position="135"/>
    </location>
</feature>
<evidence type="ECO:0000259" key="4">
    <source>
        <dbReference type="PROSITE" id="PS50995"/>
    </source>
</evidence>
<organism evidence="5 6">
    <name type="scientific">Marivita lacus</name>
    <dbReference type="NCBI Taxonomy" id="1323742"/>
    <lineage>
        <taxon>Bacteria</taxon>
        <taxon>Pseudomonadati</taxon>
        <taxon>Pseudomonadota</taxon>
        <taxon>Alphaproteobacteria</taxon>
        <taxon>Rhodobacterales</taxon>
        <taxon>Roseobacteraceae</taxon>
        <taxon>Marivita</taxon>
    </lineage>
</organism>
<evidence type="ECO:0000256" key="1">
    <source>
        <dbReference type="ARBA" id="ARBA00023015"/>
    </source>
</evidence>
<sequence length="199" mass="21456">MIDEPQTPDRIAELLVHVGRAARSEDTDSGLTAAQWTCLRFFARANGSTRTPSGFASFQATTRGTASQIIKSLERKGLVTATRSDRDRRSVFFDLTGRGQAMLANDPLRHLIDVIDGLAAIERDSFLTTLSRLAATLAIHRDAPAFGTCQDCSHFASSGDTAYCACMAEELAAVDIPKLCASYRPTRAVQSQGDQNGAD</sequence>
<dbReference type="InterPro" id="IPR039422">
    <property type="entry name" value="MarR/SlyA-like"/>
</dbReference>